<name>A0AAQ3RBY8_9PEZI</name>
<sequence length="136" mass="14575">MTLSILVAGLGRFANKEALALGKPKSAAAATALKTSIAAQLDAGVEASNKAGYHVERTELNPADPTSIAALSELLQSRKWDGFMIGYGLRGVFANTPLFEQVVNLSREVAPETRLLFSNTPDEVLVTIERSFGKKR</sequence>
<dbReference type="EMBL" id="CP138584">
    <property type="protein sequence ID" value="WPH00733.1"/>
    <property type="molecule type" value="Genomic_DNA"/>
</dbReference>
<organism evidence="1 2">
    <name type="scientific">Acrodontium crateriforme</name>
    <dbReference type="NCBI Taxonomy" id="150365"/>
    <lineage>
        <taxon>Eukaryota</taxon>
        <taxon>Fungi</taxon>
        <taxon>Dikarya</taxon>
        <taxon>Ascomycota</taxon>
        <taxon>Pezizomycotina</taxon>
        <taxon>Dothideomycetes</taxon>
        <taxon>Dothideomycetidae</taxon>
        <taxon>Mycosphaerellales</taxon>
        <taxon>Teratosphaeriaceae</taxon>
        <taxon>Acrodontium</taxon>
    </lineage>
</organism>
<protein>
    <submittedName>
        <fullName evidence="1">Uncharacterized protein</fullName>
    </submittedName>
</protein>
<reference evidence="1 2" key="1">
    <citation type="submission" date="2023-11" db="EMBL/GenBank/DDBJ databases">
        <title>An acidophilic fungus is an integral part of prey digestion in a carnivorous sundew plant.</title>
        <authorList>
            <person name="Tsai I.J."/>
        </authorList>
    </citation>
    <scope>NUCLEOTIDE SEQUENCE [LARGE SCALE GENOMIC DNA]</scope>
    <source>
        <strain evidence="1">169a</strain>
    </source>
</reference>
<keyword evidence="2" id="KW-1185">Reference proteome</keyword>
<evidence type="ECO:0000313" key="1">
    <source>
        <dbReference type="EMBL" id="WPH00733.1"/>
    </source>
</evidence>
<evidence type="ECO:0000313" key="2">
    <source>
        <dbReference type="Proteomes" id="UP001303373"/>
    </source>
</evidence>
<proteinExistence type="predicted"/>
<gene>
    <name evidence="1" type="ORF">R9X50_00356300</name>
</gene>
<dbReference type="AlphaFoldDB" id="A0AAQ3RBY8"/>
<dbReference type="Proteomes" id="UP001303373">
    <property type="component" value="Chromosome 5"/>
</dbReference>
<accession>A0AAQ3RBY8</accession>